<dbReference type="RefSeq" id="XP_041230605.1">
    <property type="nucleotide sequence ID" value="XM_041360634.1"/>
</dbReference>
<gene>
    <name evidence="1" type="ORF">F5891DRAFT_1010375</name>
</gene>
<sequence>MRKLTTTKLYIKQRKLKVLLTFSWQVVTPCFAVWIAIKHFRELRQHLAGGIIRDCFMVLMELTWFTLRGIWKVRAGVLWVVVVL</sequence>
<proteinExistence type="predicted"/>
<evidence type="ECO:0000313" key="2">
    <source>
        <dbReference type="Proteomes" id="UP001195769"/>
    </source>
</evidence>
<evidence type="ECO:0000313" key="1">
    <source>
        <dbReference type="EMBL" id="KAG1905030.1"/>
    </source>
</evidence>
<accession>A0AAD4EF81</accession>
<dbReference type="Proteomes" id="UP001195769">
    <property type="component" value="Unassembled WGS sequence"/>
</dbReference>
<dbReference type="AlphaFoldDB" id="A0AAD4EF81"/>
<dbReference type="EMBL" id="JABBWK010000008">
    <property type="protein sequence ID" value="KAG1905030.1"/>
    <property type="molecule type" value="Genomic_DNA"/>
</dbReference>
<reference evidence="1" key="1">
    <citation type="journal article" date="2020" name="New Phytol.">
        <title>Comparative genomics reveals dynamic genome evolution in host specialist ectomycorrhizal fungi.</title>
        <authorList>
            <person name="Lofgren L.A."/>
            <person name="Nguyen N.H."/>
            <person name="Vilgalys R."/>
            <person name="Ruytinx J."/>
            <person name="Liao H.L."/>
            <person name="Branco S."/>
            <person name="Kuo A."/>
            <person name="LaButti K."/>
            <person name="Lipzen A."/>
            <person name="Andreopoulos W."/>
            <person name="Pangilinan J."/>
            <person name="Riley R."/>
            <person name="Hundley H."/>
            <person name="Na H."/>
            <person name="Barry K."/>
            <person name="Grigoriev I.V."/>
            <person name="Stajich J.E."/>
            <person name="Kennedy P.G."/>
        </authorList>
    </citation>
    <scope>NUCLEOTIDE SEQUENCE</scope>
    <source>
        <strain evidence="1">FC203</strain>
    </source>
</reference>
<organism evidence="1 2">
    <name type="scientific">Suillus fuscotomentosus</name>
    <dbReference type="NCBI Taxonomy" id="1912939"/>
    <lineage>
        <taxon>Eukaryota</taxon>
        <taxon>Fungi</taxon>
        <taxon>Dikarya</taxon>
        <taxon>Basidiomycota</taxon>
        <taxon>Agaricomycotina</taxon>
        <taxon>Agaricomycetes</taxon>
        <taxon>Agaricomycetidae</taxon>
        <taxon>Boletales</taxon>
        <taxon>Suillineae</taxon>
        <taxon>Suillaceae</taxon>
        <taxon>Suillus</taxon>
    </lineage>
</organism>
<protein>
    <submittedName>
        <fullName evidence="1">Uncharacterized protein</fullName>
    </submittedName>
</protein>
<keyword evidence="2" id="KW-1185">Reference proteome</keyword>
<dbReference type="GeneID" id="64654932"/>
<comment type="caution">
    <text evidence="1">The sequence shown here is derived from an EMBL/GenBank/DDBJ whole genome shotgun (WGS) entry which is preliminary data.</text>
</comment>
<name>A0AAD4EF81_9AGAM</name>